<feature type="transmembrane region" description="Helical" evidence="10">
    <location>
        <begin position="245"/>
        <end position="266"/>
    </location>
</feature>
<dbReference type="InterPro" id="IPR002528">
    <property type="entry name" value="MATE_fam"/>
</dbReference>
<name>A0A937I7L8_9GAMM</name>
<dbReference type="GO" id="GO:0042910">
    <property type="term" value="F:xenobiotic transmembrane transporter activity"/>
    <property type="evidence" value="ECO:0007669"/>
    <property type="project" value="InterPro"/>
</dbReference>
<evidence type="ECO:0000256" key="8">
    <source>
        <dbReference type="ARBA" id="ARBA00023136"/>
    </source>
</evidence>
<dbReference type="PANTHER" id="PTHR43298">
    <property type="entry name" value="MULTIDRUG RESISTANCE PROTEIN NORM-RELATED"/>
    <property type="match status" value="1"/>
</dbReference>
<evidence type="ECO:0000256" key="3">
    <source>
        <dbReference type="ARBA" id="ARBA00022449"/>
    </source>
</evidence>
<keyword evidence="8 10" id="KW-0472">Membrane</keyword>
<feature type="transmembrane region" description="Helical" evidence="10">
    <location>
        <begin position="162"/>
        <end position="183"/>
    </location>
</feature>
<organism evidence="11 12">
    <name type="scientific">SAR86 cluster bacterium</name>
    <dbReference type="NCBI Taxonomy" id="2030880"/>
    <lineage>
        <taxon>Bacteria</taxon>
        <taxon>Pseudomonadati</taxon>
        <taxon>Pseudomonadota</taxon>
        <taxon>Gammaproteobacteria</taxon>
        <taxon>SAR86 cluster</taxon>
    </lineage>
</organism>
<dbReference type="PANTHER" id="PTHR43298:SF2">
    <property type="entry name" value="FMN_FAD EXPORTER YEEO-RELATED"/>
    <property type="match status" value="1"/>
</dbReference>
<comment type="caution">
    <text evidence="11">The sequence shown here is derived from an EMBL/GenBank/DDBJ whole genome shotgun (WGS) entry which is preliminary data.</text>
</comment>
<sequence length="459" mass="50419">MVKKYLKEFKHLLKIGVPIFGSQLSYVLMGTTDTIIAGRASSSDLAGLAVGNAFSMTIFMFISGVIFAVTPIVAQLYGAKKFKEIGIKLREILWIAGSLGIFLAILFMNMGVILDVLPIEKSITDISEKYLKAVALGFAFITIFTCLRCYSEGMTLTKPVFFIAFFGMIINIPLDLIFVYGWFGAPKLGGVGCGIATSIVSFVMMVTIFIYIYLNKKYKATQPFTEFTFPSKETTKEVFKLGTPIGFGIFIELSMFSGAAIILGILGENIVASHTIAINVASLFFMVPLSVGLASATRVGNLIGEGNYRQAKVASHSTIYMCILTALLNVVLIMSFRELIVGIYTTDEIVFNLAVYLLIFAAIFQLPDGIQMGALGSLRGYKDTFIPMILLFISYWIFAMPVGYYLTNTGFSSPLGAAGMWYGMIIGLSIFSILAVIRLHIIIKKYLKINSNQTELLQQ</sequence>
<evidence type="ECO:0000256" key="4">
    <source>
        <dbReference type="ARBA" id="ARBA00022475"/>
    </source>
</evidence>
<evidence type="ECO:0000256" key="6">
    <source>
        <dbReference type="ARBA" id="ARBA00022989"/>
    </source>
</evidence>
<feature type="transmembrane region" description="Helical" evidence="10">
    <location>
        <begin position="130"/>
        <end position="150"/>
    </location>
</feature>
<dbReference type="GO" id="GO:0005886">
    <property type="term" value="C:plasma membrane"/>
    <property type="evidence" value="ECO:0007669"/>
    <property type="project" value="UniProtKB-SubCell"/>
</dbReference>
<keyword evidence="6 10" id="KW-1133">Transmembrane helix</keyword>
<accession>A0A937I7L8</accession>
<dbReference type="InterPro" id="IPR050222">
    <property type="entry name" value="MATE_MdtK"/>
</dbReference>
<dbReference type="AlphaFoldDB" id="A0A937I7L8"/>
<feature type="transmembrane region" description="Helical" evidence="10">
    <location>
        <begin position="388"/>
        <end position="407"/>
    </location>
</feature>
<dbReference type="Proteomes" id="UP000711391">
    <property type="component" value="Unassembled WGS sequence"/>
</dbReference>
<dbReference type="InterPro" id="IPR048279">
    <property type="entry name" value="MdtK-like"/>
</dbReference>
<evidence type="ECO:0000256" key="7">
    <source>
        <dbReference type="ARBA" id="ARBA00023065"/>
    </source>
</evidence>
<feature type="transmembrane region" description="Helical" evidence="10">
    <location>
        <begin position="12"/>
        <end position="29"/>
    </location>
</feature>
<keyword evidence="3" id="KW-0050">Antiport</keyword>
<keyword evidence="7" id="KW-0406">Ion transport</keyword>
<dbReference type="CDD" id="cd13131">
    <property type="entry name" value="MATE_NorM_like"/>
    <property type="match status" value="1"/>
</dbReference>
<dbReference type="NCBIfam" id="TIGR00797">
    <property type="entry name" value="matE"/>
    <property type="match status" value="1"/>
</dbReference>
<feature type="transmembrane region" description="Helical" evidence="10">
    <location>
        <begin position="91"/>
        <end position="110"/>
    </location>
</feature>
<evidence type="ECO:0000256" key="9">
    <source>
        <dbReference type="ARBA" id="ARBA00031636"/>
    </source>
</evidence>
<dbReference type="EMBL" id="JADHQD010000006">
    <property type="protein sequence ID" value="MBL6818075.1"/>
    <property type="molecule type" value="Genomic_DNA"/>
</dbReference>
<comment type="subcellular location">
    <subcellularLocation>
        <location evidence="1">Cell inner membrane</location>
        <topology evidence="1">Multi-pass membrane protein</topology>
    </subcellularLocation>
</comment>
<dbReference type="Pfam" id="PF01554">
    <property type="entry name" value="MatE"/>
    <property type="match status" value="2"/>
</dbReference>
<proteinExistence type="predicted"/>
<evidence type="ECO:0000256" key="10">
    <source>
        <dbReference type="SAM" id="Phobius"/>
    </source>
</evidence>
<dbReference type="GO" id="GO:0006811">
    <property type="term" value="P:monoatomic ion transport"/>
    <property type="evidence" value="ECO:0007669"/>
    <property type="project" value="UniProtKB-KW"/>
</dbReference>
<keyword evidence="4" id="KW-1003">Cell membrane</keyword>
<dbReference type="GO" id="GO:0015297">
    <property type="term" value="F:antiporter activity"/>
    <property type="evidence" value="ECO:0007669"/>
    <property type="project" value="UniProtKB-KW"/>
</dbReference>
<evidence type="ECO:0000256" key="1">
    <source>
        <dbReference type="ARBA" id="ARBA00004429"/>
    </source>
</evidence>
<dbReference type="PIRSF" id="PIRSF006603">
    <property type="entry name" value="DinF"/>
    <property type="match status" value="1"/>
</dbReference>
<feature type="transmembrane region" description="Helical" evidence="10">
    <location>
        <begin position="419"/>
        <end position="441"/>
    </location>
</feature>
<keyword evidence="5 10" id="KW-0812">Transmembrane</keyword>
<feature type="transmembrane region" description="Helical" evidence="10">
    <location>
        <begin position="349"/>
        <end position="367"/>
    </location>
</feature>
<evidence type="ECO:0000313" key="11">
    <source>
        <dbReference type="EMBL" id="MBL6818075.1"/>
    </source>
</evidence>
<evidence type="ECO:0000256" key="5">
    <source>
        <dbReference type="ARBA" id="ARBA00022692"/>
    </source>
</evidence>
<feature type="transmembrane region" description="Helical" evidence="10">
    <location>
        <begin position="189"/>
        <end position="214"/>
    </location>
</feature>
<evidence type="ECO:0000313" key="12">
    <source>
        <dbReference type="Proteomes" id="UP000711391"/>
    </source>
</evidence>
<feature type="transmembrane region" description="Helical" evidence="10">
    <location>
        <begin position="317"/>
        <end position="337"/>
    </location>
</feature>
<reference evidence="11" key="1">
    <citation type="submission" date="2020-10" db="EMBL/GenBank/DDBJ databases">
        <title>Microbiome of the Black Sea water column analyzed by genome centric metagenomics.</title>
        <authorList>
            <person name="Cabello-Yeves P.J."/>
            <person name="Callieri C."/>
            <person name="Picazo A."/>
            <person name="Mehrshad M."/>
            <person name="Haro-Moreno J.M."/>
            <person name="Roda-Garcia J."/>
            <person name="Dzembekova N."/>
            <person name="Slabakova V."/>
            <person name="Slabakova N."/>
            <person name="Moncheva S."/>
            <person name="Rodriguez-Valera F."/>
        </authorList>
    </citation>
    <scope>NUCLEOTIDE SEQUENCE</scope>
    <source>
        <strain evidence="11">BS307-5m-G50</strain>
    </source>
</reference>
<keyword evidence="2" id="KW-0813">Transport</keyword>
<feature type="transmembrane region" description="Helical" evidence="10">
    <location>
        <begin position="49"/>
        <end position="79"/>
    </location>
</feature>
<gene>
    <name evidence="11" type="ORF">ISQ64_01565</name>
</gene>
<protein>
    <recommendedName>
        <fullName evidence="9">Multidrug-efflux transporter</fullName>
    </recommendedName>
</protein>
<feature type="transmembrane region" description="Helical" evidence="10">
    <location>
        <begin position="272"/>
        <end position="296"/>
    </location>
</feature>
<evidence type="ECO:0000256" key="2">
    <source>
        <dbReference type="ARBA" id="ARBA00022448"/>
    </source>
</evidence>